<gene>
    <name evidence="1" type="primary">AVEN_227742_1</name>
    <name evidence="1" type="ORF">TNCV_5086531</name>
</gene>
<reference evidence="1" key="1">
    <citation type="submission" date="2020-08" db="EMBL/GenBank/DDBJ databases">
        <title>Multicomponent nature underlies the extraordinary mechanical properties of spider dragline silk.</title>
        <authorList>
            <person name="Kono N."/>
            <person name="Nakamura H."/>
            <person name="Mori M."/>
            <person name="Yoshida Y."/>
            <person name="Ohtoshi R."/>
            <person name="Malay A.D."/>
            <person name="Moran D.A.P."/>
            <person name="Tomita M."/>
            <person name="Numata K."/>
            <person name="Arakawa K."/>
        </authorList>
    </citation>
    <scope>NUCLEOTIDE SEQUENCE</scope>
</reference>
<keyword evidence="2" id="KW-1185">Reference proteome</keyword>
<dbReference type="CDD" id="cd01644">
    <property type="entry name" value="RT_pepA17"/>
    <property type="match status" value="1"/>
</dbReference>
<dbReference type="Proteomes" id="UP000887159">
    <property type="component" value="Unassembled WGS sequence"/>
</dbReference>
<dbReference type="EMBL" id="BMAU01021272">
    <property type="protein sequence ID" value="GFY07468.1"/>
    <property type="molecule type" value="Genomic_DNA"/>
</dbReference>
<protein>
    <submittedName>
        <fullName evidence="1">Integrase catalytic domain-containing protein</fullName>
    </submittedName>
</protein>
<dbReference type="Pfam" id="PF05380">
    <property type="entry name" value="Peptidase_A17"/>
    <property type="match status" value="1"/>
</dbReference>
<dbReference type="GO" id="GO:0071897">
    <property type="term" value="P:DNA biosynthetic process"/>
    <property type="evidence" value="ECO:0007669"/>
    <property type="project" value="UniProtKB-ARBA"/>
</dbReference>
<comment type="caution">
    <text evidence="1">The sequence shown here is derived from an EMBL/GenBank/DDBJ whole genome shotgun (WGS) entry which is preliminary data.</text>
</comment>
<dbReference type="InterPro" id="IPR008042">
    <property type="entry name" value="Retrotrans_Pao"/>
</dbReference>
<name>A0A8X6S9U2_TRICX</name>
<dbReference type="PANTHER" id="PTHR47331">
    <property type="entry name" value="PHD-TYPE DOMAIN-CONTAINING PROTEIN"/>
    <property type="match status" value="1"/>
</dbReference>
<dbReference type="InterPro" id="IPR043502">
    <property type="entry name" value="DNA/RNA_pol_sf"/>
</dbReference>
<accession>A0A8X6S9U2</accession>
<dbReference type="SUPFAM" id="SSF56672">
    <property type="entry name" value="DNA/RNA polymerases"/>
    <property type="match status" value="1"/>
</dbReference>
<sequence length="835" mass="94662">MKVEERIKAIEGICCTNCLRKNHTTPECRIKIGCKVCKYRHHTLLHVYNVNGSALSENIQNVVAVSRGCQLKGNKQTSPVLLSTAIIKIKSKSGKCIECRALIDNASQLSLISGRLKEKLDIPVKSEKQKISGINGVNAETSLHSCTIEFTPHFSSLKFNLEAIVVNKVTSPLPNFQFKNRQFPHLKNLKLADPNFHISKPIDVLLGAEIYADLLEGMPIFGPAGTPTAIPTKLGYILSGKIYAPPLKESIVNSSLNDQLSELWKLEEVPKTNAKIQIPDPCEESFSKSVKRNNEGRYIVNLPFKENNTLGESKEKSLQLLYALENKFHKNKQFKDTFLNFMNEYLALGHMREISQKRDDETPNFYIPYHMVINEKSTTTKCRVVFNASSKTKNGKSLNDVLMTGPKLQTEIFNHLIKFRSYRVAFVADIEKMYRQNLISDEDCKYQRIVWRATLSDSLKSFELQTITYGTSCAPFLASRTLQQLYQDEEQNFPLAAKIARENIYIDDLLSGADTEVEAKSIIIEIQNLLKSGGFILRKWSSSHPKVFQDLDTSLLASKPIHSLGDEESKQRVLGLIWNLKTDLIQVKVVHEEIVKTKRQLLSVIAQIFDSLGLFSPSVITLKIMLQELWKSKALWDDPIPSSILKNWNKFTKESKYLNSISIPRFMGIDQNSDIILHGFCDASTKAYAAVVYLKSKQEIHLVSAKTRVAPIKQLTIPRLELCGALLLAELISVIQKALRTKPAECFLWTDSTIVLSWLMKPPIKENIFVKNRITKILNLTSTDEWHHIPGKLNPVDCATRGLSPQQLMNADYWWKGPDWINNDLKEELASEPKF</sequence>
<evidence type="ECO:0000313" key="1">
    <source>
        <dbReference type="EMBL" id="GFY07468.1"/>
    </source>
</evidence>
<evidence type="ECO:0000313" key="2">
    <source>
        <dbReference type="Proteomes" id="UP000887159"/>
    </source>
</evidence>
<dbReference type="PANTHER" id="PTHR47331:SF5">
    <property type="entry name" value="RIBONUCLEASE H"/>
    <property type="match status" value="1"/>
</dbReference>
<organism evidence="1 2">
    <name type="scientific">Trichonephila clavipes</name>
    <name type="common">Golden silk orbweaver</name>
    <name type="synonym">Nephila clavipes</name>
    <dbReference type="NCBI Taxonomy" id="2585209"/>
    <lineage>
        <taxon>Eukaryota</taxon>
        <taxon>Metazoa</taxon>
        <taxon>Ecdysozoa</taxon>
        <taxon>Arthropoda</taxon>
        <taxon>Chelicerata</taxon>
        <taxon>Arachnida</taxon>
        <taxon>Araneae</taxon>
        <taxon>Araneomorphae</taxon>
        <taxon>Entelegynae</taxon>
        <taxon>Araneoidea</taxon>
        <taxon>Nephilidae</taxon>
        <taxon>Trichonephila</taxon>
    </lineage>
</organism>
<proteinExistence type="predicted"/>
<dbReference type="AlphaFoldDB" id="A0A8X6S9U2"/>